<feature type="domain" description="Flavin reductase like" evidence="3">
    <location>
        <begin position="23"/>
        <end position="198"/>
    </location>
</feature>
<proteinExistence type="predicted"/>
<evidence type="ECO:0000256" key="1">
    <source>
        <dbReference type="ARBA" id="ARBA00023002"/>
    </source>
</evidence>
<feature type="region of interest" description="Disordered" evidence="2">
    <location>
        <begin position="579"/>
        <end position="624"/>
    </location>
</feature>
<dbReference type="InterPro" id="IPR012349">
    <property type="entry name" value="Split_barrel_FMN-bd"/>
</dbReference>
<dbReference type="EMBL" id="ML978177">
    <property type="protein sequence ID" value="KAF2031844.1"/>
    <property type="molecule type" value="Genomic_DNA"/>
</dbReference>
<sequence>MLVEVDESEIDTARLRNEVRGLMRNVPSSVAVITVASYDAELKRHVPMGVAVSSLSTVTLDPPTISFNIKQPSKTLDAIRAANGLFRVHFPSGTRGGAAIVELFCRGNHPEAYVARTRGLKIFVPRPESHQDRSHASVSLAPQLLDDSVRASMECALTQELTVEDHVILVAKVDSMVGKTLKDTRDRTIVYVDGTYIRPDGSRISPHDAHVASTGDNSFVWDYPLFPRDEHRRDYVDRLKAIVNENPKAAMQGSKESLRDLEASLALSPGALGINLERLVDECRREAAMSSTSRNDLVDVPVLSEFWGRLAPADKVKIIERAQSFVKENPQFLMLNYRNFLHLLGKSRARLHAEASPELFSGSNIDITGHASIEEARVIMARVIKFMQIDNITAFRKSLNMDPFEVLRRTGVHPSITAFNVEFFFGKLKHLFYSTQHSRDLPRLVEKMVDLLFVSTVTWEDLGRRVKEFVQKAPTRAMTWSLRDSLAALGLRWESTLSVPLTKSEQPLNRGHILETLIAKELKNLYGKSTKKLDEAIAHHLKTTYNYDVHKPIQYSPAKEDSRSSADVLADARKANWPVDVSGSKKAKGWEEHGKRASHRPLKSAPRNTSSWKSFKDKVGSGPE</sequence>
<organism evidence="4 5">
    <name type="scientific">Setomelanomma holmii</name>
    <dbReference type="NCBI Taxonomy" id="210430"/>
    <lineage>
        <taxon>Eukaryota</taxon>
        <taxon>Fungi</taxon>
        <taxon>Dikarya</taxon>
        <taxon>Ascomycota</taxon>
        <taxon>Pezizomycotina</taxon>
        <taxon>Dothideomycetes</taxon>
        <taxon>Pleosporomycetidae</taxon>
        <taxon>Pleosporales</taxon>
        <taxon>Pleosporineae</taxon>
        <taxon>Phaeosphaeriaceae</taxon>
        <taxon>Setomelanomma</taxon>
    </lineage>
</organism>
<dbReference type="SMART" id="SM00903">
    <property type="entry name" value="Flavin_Reduct"/>
    <property type="match status" value="1"/>
</dbReference>
<evidence type="ECO:0000313" key="4">
    <source>
        <dbReference type="EMBL" id="KAF2031844.1"/>
    </source>
</evidence>
<accession>A0A9P4LQI4</accession>
<dbReference type="PANTHER" id="PTHR30466:SF1">
    <property type="entry name" value="FMN REDUCTASE (NADH) RUTF"/>
    <property type="match status" value="1"/>
</dbReference>
<keyword evidence="5" id="KW-1185">Reference proteome</keyword>
<dbReference type="Gene3D" id="2.30.110.10">
    <property type="entry name" value="Electron Transport, Fmn-binding Protein, Chain A"/>
    <property type="match status" value="1"/>
</dbReference>
<feature type="compositionally biased region" description="Basic and acidic residues" evidence="2">
    <location>
        <begin position="614"/>
        <end position="624"/>
    </location>
</feature>
<gene>
    <name evidence="4" type="ORF">EK21DRAFT_62348</name>
</gene>
<dbReference type="PANTHER" id="PTHR30466">
    <property type="entry name" value="FLAVIN REDUCTASE"/>
    <property type="match status" value="1"/>
</dbReference>
<dbReference type="OrthoDB" id="2015405at2759"/>
<name>A0A9P4LQI4_9PLEO</name>
<evidence type="ECO:0000256" key="2">
    <source>
        <dbReference type="SAM" id="MobiDB-lite"/>
    </source>
</evidence>
<comment type="caution">
    <text evidence="4">The sequence shown here is derived from an EMBL/GenBank/DDBJ whole genome shotgun (WGS) entry which is preliminary data.</text>
</comment>
<dbReference type="SUPFAM" id="SSF50475">
    <property type="entry name" value="FMN-binding split barrel"/>
    <property type="match status" value="1"/>
</dbReference>
<evidence type="ECO:0000259" key="3">
    <source>
        <dbReference type="SMART" id="SM00903"/>
    </source>
</evidence>
<protein>
    <recommendedName>
        <fullName evidence="3">Flavin reductase like domain-containing protein</fullName>
    </recommendedName>
</protein>
<dbReference type="Proteomes" id="UP000799777">
    <property type="component" value="Unassembled WGS sequence"/>
</dbReference>
<reference evidence="4" key="1">
    <citation type="journal article" date="2020" name="Stud. Mycol.">
        <title>101 Dothideomycetes genomes: a test case for predicting lifestyles and emergence of pathogens.</title>
        <authorList>
            <person name="Haridas S."/>
            <person name="Albert R."/>
            <person name="Binder M."/>
            <person name="Bloem J."/>
            <person name="Labutti K."/>
            <person name="Salamov A."/>
            <person name="Andreopoulos B."/>
            <person name="Baker S."/>
            <person name="Barry K."/>
            <person name="Bills G."/>
            <person name="Bluhm B."/>
            <person name="Cannon C."/>
            <person name="Castanera R."/>
            <person name="Culley D."/>
            <person name="Daum C."/>
            <person name="Ezra D."/>
            <person name="Gonzalez J."/>
            <person name="Henrissat B."/>
            <person name="Kuo A."/>
            <person name="Liang C."/>
            <person name="Lipzen A."/>
            <person name="Lutzoni F."/>
            <person name="Magnuson J."/>
            <person name="Mondo S."/>
            <person name="Nolan M."/>
            <person name="Ohm R."/>
            <person name="Pangilinan J."/>
            <person name="Park H.-J."/>
            <person name="Ramirez L."/>
            <person name="Alfaro M."/>
            <person name="Sun H."/>
            <person name="Tritt A."/>
            <person name="Yoshinaga Y."/>
            <person name="Zwiers L.-H."/>
            <person name="Turgeon B."/>
            <person name="Goodwin S."/>
            <person name="Spatafora J."/>
            <person name="Crous P."/>
            <person name="Grigoriev I."/>
        </authorList>
    </citation>
    <scope>NUCLEOTIDE SEQUENCE</scope>
    <source>
        <strain evidence="4">CBS 110217</strain>
    </source>
</reference>
<dbReference type="GO" id="GO:0042602">
    <property type="term" value="F:riboflavin reductase (NADPH) activity"/>
    <property type="evidence" value="ECO:0007669"/>
    <property type="project" value="TreeGrafter"/>
</dbReference>
<dbReference type="InterPro" id="IPR002563">
    <property type="entry name" value="Flavin_Rdtase-like_dom"/>
</dbReference>
<dbReference type="Pfam" id="PF01613">
    <property type="entry name" value="Flavin_Reduct"/>
    <property type="match status" value="1"/>
</dbReference>
<dbReference type="AlphaFoldDB" id="A0A9P4LQI4"/>
<evidence type="ECO:0000313" key="5">
    <source>
        <dbReference type="Proteomes" id="UP000799777"/>
    </source>
</evidence>
<keyword evidence="1" id="KW-0560">Oxidoreductase</keyword>
<dbReference type="GO" id="GO:0010181">
    <property type="term" value="F:FMN binding"/>
    <property type="evidence" value="ECO:0007669"/>
    <property type="project" value="InterPro"/>
</dbReference>
<dbReference type="InterPro" id="IPR050268">
    <property type="entry name" value="NADH-dep_flavin_reductase"/>
</dbReference>